<evidence type="ECO:0000256" key="8">
    <source>
        <dbReference type="ARBA" id="ARBA00023027"/>
    </source>
</evidence>
<name>A0ABY5KKZ8_9CELL</name>
<evidence type="ECO:0000256" key="7">
    <source>
        <dbReference type="ARBA" id="ARBA00022842"/>
    </source>
</evidence>
<evidence type="ECO:0000256" key="9">
    <source>
        <dbReference type="ARBA" id="ARBA00023679"/>
    </source>
</evidence>
<dbReference type="Proteomes" id="UP001316384">
    <property type="component" value="Chromosome"/>
</dbReference>
<dbReference type="InterPro" id="IPR020084">
    <property type="entry name" value="NUDIX_hydrolase_CS"/>
</dbReference>
<dbReference type="InterPro" id="IPR049734">
    <property type="entry name" value="NudC-like_C"/>
</dbReference>
<dbReference type="PROSITE" id="PS51462">
    <property type="entry name" value="NUDIX"/>
    <property type="match status" value="1"/>
</dbReference>
<dbReference type="InterPro" id="IPR050241">
    <property type="entry name" value="NAD-cap_RNA_hydrolase_NudC"/>
</dbReference>
<dbReference type="InterPro" id="IPR020476">
    <property type="entry name" value="Nudix_hydrolase"/>
</dbReference>
<dbReference type="InterPro" id="IPR015376">
    <property type="entry name" value="Znr_NADH_PPase"/>
</dbReference>
<dbReference type="Pfam" id="PF09297">
    <property type="entry name" value="Zn_ribbon_NUD"/>
    <property type="match status" value="1"/>
</dbReference>
<organism evidence="12 13">
    <name type="scientific">Cellulomonas xiejunii</name>
    <dbReference type="NCBI Taxonomy" id="2968083"/>
    <lineage>
        <taxon>Bacteria</taxon>
        <taxon>Bacillati</taxon>
        <taxon>Actinomycetota</taxon>
        <taxon>Actinomycetes</taxon>
        <taxon>Micrococcales</taxon>
        <taxon>Cellulomonadaceae</taxon>
        <taxon>Cellulomonas</taxon>
    </lineage>
</organism>
<comment type="cofactor">
    <cofactor evidence="1">
        <name>Mg(2+)</name>
        <dbReference type="ChEBI" id="CHEBI:18420"/>
    </cofactor>
</comment>
<accession>A0ABY5KKZ8</accession>
<protein>
    <recommendedName>
        <fullName evidence="4">NAD(+) diphosphatase</fullName>
        <ecNumber evidence="4">3.6.1.22</ecNumber>
    </recommendedName>
</protein>
<dbReference type="PANTHER" id="PTHR42904:SF6">
    <property type="entry name" value="NAD-CAPPED RNA HYDROLASE NUDT12"/>
    <property type="match status" value="1"/>
</dbReference>
<dbReference type="EC" id="3.6.1.22" evidence="4"/>
<dbReference type="CDD" id="cd03429">
    <property type="entry name" value="NUDIX_NADH_pyrophosphatase_Nudt13"/>
    <property type="match status" value="1"/>
</dbReference>
<dbReference type="Gene3D" id="3.90.79.10">
    <property type="entry name" value="Nucleoside Triphosphate Pyrophosphohydrolase"/>
    <property type="match status" value="1"/>
</dbReference>
<keyword evidence="8" id="KW-0520">NAD</keyword>
<keyword evidence="7" id="KW-0460">Magnesium</keyword>
<feature type="domain" description="Nudix hydrolase" evidence="11">
    <location>
        <begin position="207"/>
        <end position="331"/>
    </location>
</feature>
<dbReference type="InterPro" id="IPR015797">
    <property type="entry name" value="NUDIX_hydrolase-like_dom_sf"/>
</dbReference>
<proteinExistence type="inferred from homology"/>
<keyword evidence="6 10" id="KW-0378">Hydrolase</keyword>
<evidence type="ECO:0000256" key="6">
    <source>
        <dbReference type="ARBA" id="ARBA00022801"/>
    </source>
</evidence>
<sequence>MARVTHHVLSGLPLARSTVPRAAELRDAPHVVADALADPATRVLAVRDGGLLLTVEGGVRWLDPRSAVALLEAGGTSDGAATVGPAAAGAPAVDPASDVWLLLGARDDGTRVLAVRLPDEHPLTSGGEPADVLVHLPDGPVERGGWGSLRAVGAALDAHDAGLATAAVALDAWHDRHPRCPRCGATTRVAQAGWSRVCDVDGSEHYPRTDPAVIMAVVDDEDRLLLGHAAAWSAGRWSTLAGFVEAGESAEQAVRREVLEETGVEVGDVEYVGSQPWPFPASLMLGFRARATSTRIRVDGVEMADARWFTRDGLTAAVASGEVLLPGGASIARALVEQWWRRPPA</sequence>
<evidence type="ECO:0000313" key="13">
    <source>
        <dbReference type="Proteomes" id="UP001316384"/>
    </source>
</evidence>
<evidence type="ECO:0000256" key="2">
    <source>
        <dbReference type="ARBA" id="ARBA00001947"/>
    </source>
</evidence>
<dbReference type="Gene3D" id="3.90.79.20">
    <property type="match status" value="1"/>
</dbReference>
<evidence type="ECO:0000256" key="4">
    <source>
        <dbReference type="ARBA" id="ARBA00012381"/>
    </source>
</evidence>
<reference evidence="12 13" key="1">
    <citation type="submission" date="2022-07" db="EMBL/GenBank/DDBJ databases">
        <title>Novel species in genus cellulomonas.</title>
        <authorList>
            <person name="Ye L."/>
        </authorList>
    </citation>
    <scope>NUCLEOTIDE SEQUENCE [LARGE SCALE GENOMIC DNA]</scope>
    <source>
        <strain evidence="13">zg-B89</strain>
    </source>
</reference>
<dbReference type="NCBIfam" id="NF001299">
    <property type="entry name" value="PRK00241.1"/>
    <property type="match status" value="1"/>
</dbReference>
<comment type="similarity">
    <text evidence="3">Belongs to the Nudix hydrolase family. NudC subfamily.</text>
</comment>
<dbReference type="Pfam" id="PF00293">
    <property type="entry name" value="NUDIX"/>
    <property type="match status" value="1"/>
</dbReference>
<comment type="catalytic activity">
    <reaction evidence="9">
        <text>a 5'-end NAD(+)-phospho-ribonucleoside in mRNA + H2O = a 5'-end phospho-adenosine-phospho-ribonucleoside in mRNA + beta-nicotinamide D-ribonucleotide + 2 H(+)</text>
        <dbReference type="Rhea" id="RHEA:60876"/>
        <dbReference type="Rhea" id="RHEA-COMP:15698"/>
        <dbReference type="Rhea" id="RHEA-COMP:15719"/>
        <dbReference type="ChEBI" id="CHEBI:14649"/>
        <dbReference type="ChEBI" id="CHEBI:15377"/>
        <dbReference type="ChEBI" id="CHEBI:15378"/>
        <dbReference type="ChEBI" id="CHEBI:144029"/>
        <dbReference type="ChEBI" id="CHEBI:144051"/>
    </reaction>
    <physiologicalReaction direction="left-to-right" evidence="9">
        <dbReference type="Rhea" id="RHEA:60877"/>
    </physiologicalReaction>
</comment>
<evidence type="ECO:0000256" key="3">
    <source>
        <dbReference type="ARBA" id="ARBA00009595"/>
    </source>
</evidence>
<dbReference type="GO" id="GO:0016787">
    <property type="term" value="F:hydrolase activity"/>
    <property type="evidence" value="ECO:0007669"/>
    <property type="project" value="UniProtKB-KW"/>
</dbReference>
<evidence type="ECO:0000313" key="12">
    <source>
        <dbReference type="EMBL" id="UUI70618.1"/>
    </source>
</evidence>
<dbReference type="PROSITE" id="PS00893">
    <property type="entry name" value="NUDIX_BOX"/>
    <property type="match status" value="1"/>
</dbReference>
<keyword evidence="5" id="KW-0479">Metal-binding</keyword>
<dbReference type="PRINTS" id="PR00502">
    <property type="entry name" value="NUDIXFAMILY"/>
</dbReference>
<evidence type="ECO:0000256" key="5">
    <source>
        <dbReference type="ARBA" id="ARBA00022723"/>
    </source>
</evidence>
<dbReference type="EMBL" id="CP101987">
    <property type="protein sequence ID" value="UUI70618.1"/>
    <property type="molecule type" value="Genomic_DNA"/>
</dbReference>
<gene>
    <name evidence="12" type="primary">nudC</name>
    <name evidence="12" type="ORF">NP048_12510</name>
</gene>
<evidence type="ECO:0000259" key="11">
    <source>
        <dbReference type="PROSITE" id="PS51462"/>
    </source>
</evidence>
<dbReference type="PANTHER" id="PTHR42904">
    <property type="entry name" value="NUDIX HYDROLASE, NUDC SUBFAMILY"/>
    <property type="match status" value="1"/>
</dbReference>
<keyword evidence="13" id="KW-1185">Reference proteome</keyword>
<comment type="cofactor">
    <cofactor evidence="2">
        <name>Zn(2+)</name>
        <dbReference type="ChEBI" id="CHEBI:29105"/>
    </cofactor>
</comment>
<evidence type="ECO:0000256" key="10">
    <source>
        <dbReference type="RuleBase" id="RU003476"/>
    </source>
</evidence>
<dbReference type="SUPFAM" id="SSF55811">
    <property type="entry name" value="Nudix"/>
    <property type="match status" value="1"/>
</dbReference>
<dbReference type="InterPro" id="IPR000086">
    <property type="entry name" value="NUDIX_hydrolase_dom"/>
</dbReference>
<evidence type="ECO:0000256" key="1">
    <source>
        <dbReference type="ARBA" id="ARBA00001946"/>
    </source>
</evidence>